<dbReference type="Pfam" id="PF03942">
    <property type="entry name" value="DTW"/>
    <property type="match status" value="1"/>
</dbReference>
<comment type="subcellular location">
    <subcellularLocation>
        <location evidence="1">Nucleus</location>
    </subcellularLocation>
</comment>
<dbReference type="AlphaFoldDB" id="A0AAV5WL40"/>
<dbReference type="EMBL" id="BTSY01000006">
    <property type="protein sequence ID" value="GMT31270.1"/>
    <property type="molecule type" value="Genomic_DNA"/>
</dbReference>
<evidence type="ECO:0000256" key="7">
    <source>
        <dbReference type="ARBA" id="ARBA00037050"/>
    </source>
</evidence>
<protein>
    <recommendedName>
        <fullName evidence="9">tRNA-uridine aminocarboxypropyltransferase 1</fullName>
        <ecNumber evidence="2">2.5.1.25</ecNumber>
    </recommendedName>
    <alternativeName>
        <fullName evidence="10">DTW domain-containing protein 1</fullName>
    </alternativeName>
</protein>
<dbReference type="GO" id="GO:0016432">
    <property type="term" value="F:tRNA-uridine aminocarboxypropyltransferase activity"/>
    <property type="evidence" value="ECO:0007669"/>
    <property type="project" value="UniProtKB-EC"/>
</dbReference>
<dbReference type="Proteomes" id="UP001432322">
    <property type="component" value="Unassembled WGS sequence"/>
</dbReference>
<dbReference type="InterPro" id="IPR005636">
    <property type="entry name" value="DTW"/>
</dbReference>
<comment type="similarity">
    <text evidence="8">Belongs to the TDD superfamily. DTWD1 family.</text>
</comment>
<accession>A0AAV5WL40</accession>
<comment type="caution">
    <text evidence="13">The sequence shown here is derived from an EMBL/GenBank/DDBJ whole genome shotgun (WGS) entry which is preliminary data.</text>
</comment>
<evidence type="ECO:0000313" key="13">
    <source>
        <dbReference type="EMBL" id="GMT31270.1"/>
    </source>
</evidence>
<organism evidence="13 14">
    <name type="scientific">Pristionchus fissidentatus</name>
    <dbReference type="NCBI Taxonomy" id="1538716"/>
    <lineage>
        <taxon>Eukaryota</taxon>
        <taxon>Metazoa</taxon>
        <taxon>Ecdysozoa</taxon>
        <taxon>Nematoda</taxon>
        <taxon>Chromadorea</taxon>
        <taxon>Rhabditida</taxon>
        <taxon>Rhabditina</taxon>
        <taxon>Diplogasteromorpha</taxon>
        <taxon>Diplogasteroidea</taxon>
        <taxon>Neodiplogasteridae</taxon>
        <taxon>Pristionchus</taxon>
    </lineage>
</organism>
<reference evidence="13" key="1">
    <citation type="submission" date="2023-10" db="EMBL/GenBank/DDBJ databases">
        <title>Genome assembly of Pristionchus species.</title>
        <authorList>
            <person name="Yoshida K."/>
            <person name="Sommer R.J."/>
        </authorList>
    </citation>
    <scope>NUCLEOTIDE SEQUENCE</scope>
    <source>
        <strain evidence="13">RS5133</strain>
    </source>
</reference>
<evidence type="ECO:0000256" key="1">
    <source>
        <dbReference type="ARBA" id="ARBA00004123"/>
    </source>
</evidence>
<evidence type="ECO:0000256" key="5">
    <source>
        <dbReference type="ARBA" id="ARBA00022694"/>
    </source>
</evidence>
<feature type="domain" description="DTW" evidence="12">
    <location>
        <begin position="38"/>
        <end position="229"/>
    </location>
</feature>
<evidence type="ECO:0000256" key="2">
    <source>
        <dbReference type="ARBA" id="ARBA00012386"/>
    </source>
</evidence>
<dbReference type="SMART" id="SM01144">
    <property type="entry name" value="DTW"/>
    <property type="match status" value="1"/>
</dbReference>
<name>A0AAV5WL40_9BILA</name>
<dbReference type="InterPro" id="IPR051521">
    <property type="entry name" value="tRNA_Mod/Golgi_Maint"/>
</dbReference>
<gene>
    <name evidence="13" type="ORF">PFISCL1PPCAC_22567</name>
</gene>
<keyword evidence="14" id="KW-1185">Reference proteome</keyword>
<evidence type="ECO:0000256" key="9">
    <source>
        <dbReference type="ARBA" id="ARBA00039242"/>
    </source>
</evidence>
<evidence type="ECO:0000256" key="10">
    <source>
        <dbReference type="ARBA" id="ARBA00042508"/>
    </source>
</evidence>
<comment type="catalytic activity">
    <reaction evidence="11">
        <text>a uridine in tRNA + S-adenosyl-L-methionine = a 3-[(3S)-3-amino-3-carboxypropyl]uridine in tRNA + S-methyl-5'-thioadenosine + H(+)</text>
        <dbReference type="Rhea" id="RHEA:62432"/>
        <dbReference type="Rhea" id="RHEA-COMP:13339"/>
        <dbReference type="Rhea" id="RHEA-COMP:16092"/>
        <dbReference type="ChEBI" id="CHEBI:15378"/>
        <dbReference type="ChEBI" id="CHEBI:17509"/>
        <dbReference type="ChEBI" id="CHEBI:59789"/>
        <dbReference type="ChEBI" id="CHEBI:65315"/>
        <dbReference type="ChEBI" id="CHEBI:82930"/>
        <dbReference type="EC" id="2.5.1.25"/>
    </reaction>
</comment>
<dbReference type="PANTHER" id="PTHR15627">
    <property type="entry name" value="NATURAL KILLER CELL-SPECIFIC ANTIGEN KLIP1"/>
    <property type="match status" value="1"/>
</dbReference>
<dbReference type="PANTHER" id="PTHR15627:SF8">
    <property type="entry name" value="TRNA-URIDINE AMINOCARBOXYPROPYLTRANSFERASE 1"/>
    <property type="match status" value="1"/>
</dbReference>
<comment type="function">
    <text evidence="7">Catalyzes the formation of 3-(3-amino-3-carboxypropyl)uridine (acp3U) at position 20 in the D-loop of several cytoplasmic tRNAs (acp3U(20)).</text>
</comment>
<evidence type="ECO:0000256" key="4">
    <source>
        <dbReference type="ARBA" id="ARBA00022691"/>
    </source>
</evidence>
<evidence type="ECO:0000313" key="14">
    <source>
        <dbReference type="Proteomes" id="UP001432322"/>
    </source>
</evidence>
<evidence type="ECO:0000259" key="12">
    <source>
        <dbReference type="SMART" id="SM01144"/>
    </source>
</evidence>
<evidence type="ECO:0000256" key="3">
    <source>
        <dbReference type="ARBA" id="ARBA00022679"/>
    </source>
</evidence>
<evidence type="ECO:0000256" key="6">
    <source>
        <dbReference type="ARBA" id="ARBA00023242"/>
    </source>
</evidence>
<keyword evidence="4" id="KW-0949">S-adenosyl-L-methionine</keyword>
<keyword evidence="3" id="KW-0808">Transferase</keyword>
<keyword evidence="6" id="KW-0539">Nucleus</keyword>
<evidence type="ECO:0000256" key="8">
    <source>
        <dbReference type="ARBA" id="ARBA00038290"/>
    </source>
</evidence>
<feature type="non-terminal residue" evidence="13">
    <location>
        <position position="1"/>
    </location>
</feature>
<sequence>RMLSRITVESLAGLTPLESLPTPEELGKKSCSECKRNRMYFCYDCRIPMEGVPTPSVTMPCRLDVVKHKKEKNSKSTAIHAKIVAAPQTRIFDAPDADELEEYGSGEGADGWTVLVFPSEKATSIEEFTAKRGKIARFVVIDCTWFQVGVMTKLPQLKDLPCVSLRSYATAFWRPQLKHDDSHLATIEAIYYAMREYQELGLAQPYKGEFDDLLFWFFVTMGKVEETREERRKRRGDKPDIDTIRKRDTVVRR</sequence>
<dbReference type="GO" id="GO:0006400">
    <property type="term" value="P:tRNA modification"/>
    <property type="evidence" value="ECO:0007669"/>
    <property type="project" value="TreeGrafter"/>
</dbReference>
<dbReference type="GO" id="GO:0005634">
    <property type="term" value="C:nucleus"/>
    <property type="evidence" value="ECO:0007669"/>
    <property type="project" value="UniProtKB-SubCell"/>
</dbReference>
<keyword evidence="5" id="KW-0819">tRNA processing</keyword>
<dbReference type="EC" id="2.5.1.25" evidence="2"/>
<proteinExistence type="inferred from homology"/>
<evidence type="ECO:0000256" key="11">
    <source>
        <dbReference type="ARBA" id="ARBA00048718"/>
    </source>
</evidence>